<comment type="caution">
    <text evidence="1">The sequence shown here is derived from an EMBL/GenBank/DDBJ whole genome shotgun (WGS) entry which is preliminary data.</text>
</comment>
<dbReference type="Proteomes" id="UP000787568">
    <property type="component" value="Unassembled WGS sequence"/>
</dbReference>
<dbReference type="PROSITE" id="PS51257">
    <property type="entry name" value="PROKAR_LIPOPROTEIN"/>
    <property type="match status" value="1"/>
</dbReference>
<sequence>MASYKSAVLGVALIALSGCNGTLSRVASDEMLPGYFPVNSIAYLFQASAIQWNQHYAVSVAHIPLLTDVVYRCSTGCDLVFLRHEADGALPIWRSAVVGETVKTVGKSPLLITVKGTGTHKASKARLGRTDDDTVYALNDAPVAQGMSGGPVYGRDGAVLGMTVGIFQAQSSLPSALKNNQRLSAYLPYEIIQREWRLFTERQADALCQPHRTDNLLTKS</sequence>
<reference evidence="1" key="1">
    <citation type="submission" date="2020-12" db="EMBL/GenBank/DDBJ databases">
        <title>Generalized mutagenesis with transposon Tn5. A laboratory procedure for the identification of genes responsible for a bacterial phenotype and its regulation, illustrated with phenazine production in Pseudomonas chlororaphis.</title>
        <authorList>
            <person name="Muzio F."/>
            <person name="Sobrero P."/>
            <person name="Agaras B."/>
            <person name="Valverde C."/>
        </authorList>
    </citation>
    <scope>NUCLEOTIDE SEQUENCE</scope>
    <source>
        <strain evidence="1">SMMP3</strain>
    </source>
</reference>
<dbReference type="GO" id="GO:0008233">
    <property type="term" value="F:peptidase activity"/>
    <property type="evidence" value="ECO:0007669"/>
    <property type="project" value="UniProtKB-KW"/>
</dbReference>
<name>A0AAJ0ZIW5_9PSED</name>
<dbReference type="RefSeq" id="WP_216310694.1">
    <property type="nucleotide sequence ID" value="NZ_JAEEFW010000004.1"/>
</dbReference>
<keyword evidence="1" id="KW-0378">Hydrolase</keyword>
<keyword evidence="1" id="KW-0645">Protease</keyword>
<dbReference type="GO" id="GO:0006508">
    <property type="term" value="P:proteolysis"/>
    <property type="evidence" value="ECO:0007669"/>
    <property type="project" value="UniProtKB-KW"/>
</dbReference>
<evidence type="ECO:0000313" key="2">
    <source>
        <dbReference type="Proteomes" id="UP000787568"/>
    </source>
</evidence>
<protein>
    <submittedName>
        <fullName evidence="1">Serine protease</fullName>
    </submittedName>
</protein>
<dbReference type="AlphaFoldDB" id="A0AAJ0ZIW5"/>
<organism evidence="1 2">
    <name type="scientific">Pseudomonas chlororaphis subsp. aurantiaca</name>
    <dbReference type="NCBI Taxonomy" id="86192"/>
    <lineage>
        <taxon>Bacteria</taxon>
        <taxon>Pseudomonadati</taxon>
        <taxon>Pseudomonadota</taxon>
        <taxon>Gammaproteobacteria</taxon>
        <taxon>Pseudomonadales</taxon>
        <taxon>Pseudomonadaceae</taxon>
        <taxon>Pseudomonas</taxon>
    </lineage>
</organism>
<evidence type="ECO:0000313" key="1">
    <source>
        <dbReference type="EMBL" id="MBU4633460.1"/>
    </source>
</evidence>
<gene>
    <name evidence="1" type="ORF">I8747_11695</name>
</gene>
<dbReference type="EMBL" id="JAEEFW010000004">
    <property type="protein sequence ID" value="MBU4633460.1"/>
    <property type="molecule type" value="Genomic_DNA"/>
</dbReference>
<proteinExistence type="predicted"/>
<accession>A0AAJ0ZIW5</accession>